<dbReference type="NCBIfam" id="TIGR01945">
    <property type="entry name" value="rnfC"/>
    <property type="match status" value="1"/>
</dbReference>
<dbReference type="EC" id="7.-.-.-" evidence="8"/>
<sequence>MKEYHTIRFMRMFTFKGGVYPPDRKERTRDGTITDAFPSTKRVTIPVTMGGSPNECTVNVGDRVVKGQVIAASDKYMSVPVHASITGKVAQIAPHAVAGGAQVPCVTIESDGSDATAYMSPLDPFSCDAKDVLERIRLAGIVGMGCASFPTYVKLSPPDGTKIEYVIVNASECEPYLTVDYHTVKESCKKVIDGLAIEMHIFGCRGIVALENNKLDLISGINEAIAEANHTNDIEIKIVKTKYPQGGEKNLIAAILKREVPAGGLPAHVGCIVSNVCTVCAISDAFRLGKPLIERAFTVSGGACENPANIRVPVGTLVEDLLGDVVRVNDDEIAQILSGGPMMGIASADAAFPVVKGTSGVLFLTKKEIHIGEEEPCLGCGRCIPSCPMRLSPVMMARSLKANDYDAAVKFGLTDCIECGSCAYVCPAHVRLVHRFKLGKGVVKTRAAKKNAAGKAAGGK</sequence>
<feature type="binding site" evidence="8">
    <location>
        <position position="377"/>
    </location>
    <ligand>
        <name>[4Fe-4S] cluster</name>
        <dbReference type="ChEBI" id="CHEBI:49883"/>
        <label>1</label>
    </ligand>
</feature>
<evidence type="ECO:0000256" key="5">
    <source>
        <dbReference type="ARBA" id="ARBA00022982"/>
    </source>
</evidence>
<comment type="similarity">
    <text evidence="8">Belongs to the 4Fe4S bacterial-type ferredoxin family. RnfC subfamily.</text>
</comment>
<dbReference type="InterPro" id="IPR026902">
    <property type="entry name" value="RnfC_N"/>
</dbReference>
<feature type="binding site" evidence="8">
    <location>
        <position position="387"/>
    </location>
    <ligand>
        <name>[4Fe-4S] cluster</name>
        <dbReference type="ChEBI" id="CHEBI:49883"/>
        <label>2</label>
    </ligand>
</feature>
<name>A0ABN0P8J7_TRESO</name>
<feature type="binding site" evidence="8">
    <location>
        <position position="419"/>
    </location>
    <ligand>
        <name>[4Fe-4S] cluster</name>
        <dbReference type="ChEBI" id="CHEBI:49883"/>
        <label>2</label>
    </ligand>
</feature>
<comment type="cofactor">
    <cofactor evidence="8">
        <name>[4Fe-4S] cluster</name>
        <dbReference type="ChEBI" id="CHEBI:49883"/>
    </cofactor>
    <text evidence="8">Binds 2 [4Fe-4S] clusters per subunit.</text>
</comment>
<keyword evidence="8" id="KW-0472">Membrane</keyword>
<dbReference type="InterPro" id="IPR017900">
    <property type="entry name" value="4Fe4S_Fe_S_CS"/>
</dbReference>
<feature type="binding site" evidence="8">
    <location>
        <position position="380"/>
    </location>
    <ligand>
        <name>[4Fe-4S] cluster</name>
        <dbReference type="ChEBI" id="CHEBI:49883"/>
        <label>1</label>
    </ligand>
</feature>
<dbReference type="Pfam" id="PF01512">
    <property type="entry name" value="Complex1_51K"/>
    <property type="match status" value="1"/>
</dbReference>
<feature type="domain" description="4Fe-4S ferredoxin-type" evidence="9">
    <location>
        <begin position="367"/>
        <end position="397"/>
    </location>
</feature>
<keyword evidence="6 8" id="KW-0408">Iron</keyword>
<dbReference type="Proteomes" id="UP000016646">
    <property type="component" value="Unassembled WGS sequence"/>
</dbReference>
<comment type="caution">
    <text evidence="10">The sequence shown here is derived from an EMBL/GenBank/DDBJ whole genome shotgun (WGS) entry which is preliminary data.</text>
</comment>
<keyword evidence="1 8" id="KW-0813">Transport</keyword>
<feature type="domain" description="4Fe-4S ferredoxin-type" evidence="9">
    <location>
        <begin position="407"/>
        <end position="436"/>
    </location>
</feature>
<dbReference type="Pfam" id="PF13375">
    <property type="entry name" value="RnfC_N"/>
    <property type="match status" value="1"/>
</dbReference>
<dbReference type="NCBIfam" id="NF003454">
    <property type="entry name" value="PRK05035.1"/>
    <property type="match status" value="1"/>
</dbReference>
<comment type="subcellular location">
    <subcellularLocation>
        <location evidence="8">Cell membrane</location>
        <topology evidence="8">Peripheral membrane protein</topology>
    </subcellularLocation>
</comment>
<feature type="binding site" evidence="8">
    <location>
        <position position="383"/>
    </location>
    <ligand>
        <name>[4Fe-4S] cluster</name>
        <dbReference type="ChEBI" id="CHEBI:49883"/>
        <label>1</label>
    </ligand>
</feature>
<dbReference type="EMBL" id="AVQI01000019">
    <property type="protein sequence ID" value="ERK04607.1"/>
    <property type="molecule type" value="Genomic_DNA"/>
</dbReference>
<evidence type="ECO:0000259" key="9">
    <source>
        <dbReference type="PROSITE" id="PS51379"/>
    </source>
</evidence>
<feature type="binding site" evidence="8">
    <location>
        <position position="416"/>
    </location>
    <ligand>
        <name>[4Fe-4S] cluster</name>
        <dbReference type="ChEBI" id="CHEBI:49883"/>
        <label>2</label>
    </ligand>
</feature>
<evidence type="ECO:0000313" key="11">
    <source>
        <dbReference type="Proteomes" id="UP000016646"/>
    </source>
</evidence>
<evidence type="ECO:0000256" key="8">
    <source>
        <dbReference type="HAMAP-Rule" id="MF_00461"/>
    </source>
</evidence>
<dbReference type="HAMAP" id="MF_00461">
    <property type="entry name" value="RsxC_RnfC"/>
    <property type="match status" value="1"/>
</dbReference>
<evidence type="ECO:0000256" key="2">
    <source>
        <dbReference type="ARBA" id="ARBA00022485"/>
    </source>
</evidence>
<organism evidence="10 11">
    <name type="scientific">Treponema socranskii subsp. socranskii VPI DR56BR1116 = ATCC 35536</name>
    <dbReference type="NCBI Taxonomy" id="1125725"/>
    <lineage>
        <taxon>Bacteria</taxon>
        <taxon>Pseudomonadati</taxon>
        <taxon>Spirochaetota</taxon>
        <taxon>Spirochaetia</taxon>
        <taxon>Spirochaetales</taxon>
        <taxon>Treponemataceae</taxon>
        <taxon>Treponema</taxon>
    </lineage>
</organism>
<keyword evidence="5 8" id="KW-0249">Electron transport</keyword>
<dbReference type="InterPro" id="IPR017896">
    <property type="entry name" value="4Fe4S_Fe-S-bd"/>
</dbReference>
<dbReference type="Pfam" id="PF13237">
    <property type="entry name" value="Fer4_10"/>
    <property type="match status" value="1"/>
</dbReference>
<dbReference type="PROSITE" id="PS51379">
    <property type="entry name" value="4FE4S_FER_2"/>
    <property type="match status" value="2"/>
</dbReference>
<evidence type="ECO:0000256" key="1">
    <source>
        <dbReference type="ARBA" id="ARBA00022448"/>
    </source>
</evidence>
<dbReference type="PANTHER" id="PTHR43034:SF2">
    <property type="entry name" value="ION-TRANSLOCATING OXIDOREDUCTASE COMPLEX SUBUNIT C"/>
    <property type="match status" value="1"/>
</dbReference>
<keyword evidence="4 8" id="KW-0677">Repeat</keyword>
<feature type="binding site" evidence="8">
    <location>
        <position position="426"/>
    </location>
    <ligand>
        <name>[4Fe-4S] cluster</name>
        <dbReference type="ChEBI" id="CHEBI:49883"/>
        <label>1</label>
    </ligand>
</feature>
<comment type="subunit">
    <text evidence="8">The complex is composed of six subunits: RnfA, RnfB, RnfC, RnfD, RnfE and RnfG.</text>
</comment>
<feature type="binding site" evidence="8">
    <location>
        <position position="422"/>
    </location>
    <ligand>
        <name>[4Fe-4S] cluster</name>
        <dbReference type="ChEBI" id="CHEBI:49883"/>
        <label>2</label>
    </ligand>
</feature>
<dbReference type="InterPro" id="IPR010208">
    <property type="entry name" value="Ion_transpt_RnfC/RsxC"/>
</dbReference>
<dbReference type="PANTHER" id="PTHR43034">
    <property type="entry name" value="ION-TRANSLOCATING OXIDOREDUCTASE COMPLEX SUBUNIT C"/>
    <property type="match status" value="1"/>
</dbReference>
<proteinExistence type="inferred from homology"/>
<dbReference type="PROSITE" id="PS00198">
    <property type="entry name" value="4FE4S_FER_1"/>
    <property type="match status" value="2"/>
</dbReference>
<keyword evidence="3 8" id="KW-0479">Metal-binding</keyword>
<dbReference type="Gene3D" id="3.40.50.11540">
    <property type="entry name" value="NADH-ubiquinone oxidoreductase 51kDa subunit"/>
    <property type="match status" value="1"/>
</dbReference>
<dbReference type="SUPFAM" id="SSF142019">
    <property type="entry name" value="Nqo1 FMN-binding domain-like"/>
    <property type="match status" value="1"/>
</dbReference>
<evidence type="ECO:0000256" key="3">
    <source>
        <dbReference type="ARBA" id="ARBA00022723"/>
    </source>
</evidence>
<dbReference type="Gene3D" id="3.30.70.20">
    <property type="match status" value="1"/>
</dbReference>
<keyword evidence="2 8" id="KW-0004">4Fe-4S</keyword>
<evidence type="ECO:0000313" key="10">
    <source>
        <dbReference type="EMBL" id="ERK04607.1"/>
    </source>
</evidence>
<evidence type="ECO:0000256" key="6">
    <source>
        <dbReference type="ARBA" id="ARBA00023004"/>
    </source>
</evidence>
<keyword evidence="8" id="KW-1278">Translocase</keyword>
<gene>
    <name evidence="8" type="primary">rnfC</name>
    <name evidence="10" type="ORF">HMPREF0860_0986</name>
</gene>
<comment type="function">
    <text evidence="8">Part of a membrane-bound complex that couples electron transfer with translocation of ions across the membrane.</text>
</comment>
<reference evidence="10 11" key="1">
    <citation type="submission" date="2013-08" db="EMBL/GenBank/DDBJ databases">
        <authorList>
            <person name="Durkin A.S."/>
            <person name="Haft D.R."/>
            <person name="McCorrison J."/>
            <person name="Torralba M."/>
            <person name="Gillis M."/>
            <person name="Haft D.H."/>
            <person name="Methe B."/>
            <person name="Sutton G."/>
            <person name="Nelson K.E."/>
        </authorList>
    </citation>
    <scope>NUCLEOTIDE SEQUENCE [LARGE SCALE GENOMIC DNA]</scope>
    <source>
        <strain evidence="10 11">ATCC 35536</strain>
    </source>
</reference>
<evidence type="ECO:0000256" key="7">
    <source>
        <dbReference type="ARBA" id="ARBA00023014"/>
    </source>
</evidence>
<keyword evidence="7 8" id="KW-0411">Iron-sulfur</keyword>
<dbReference type="InterPro" id="IPR037225">
    <property type="entry name" value="Nuo51_FMN-bd_sf"/>
</dbReference>
<dbReference type="SUPFAM" id="SSF46548">
    <property type="entry name" value="alpha-helical ferredoxin"/>
    <property type="match status" value="1"/>
</dbReference>
<keyword evidence="8" id="KW-1003">Cell membrane</keyword>
<protein>
    <recommendedName>
        <fullName evidence="8">Ion-translocating oxidoreductase complex subunit C</fullName>
        <ecNumber evidence="8">7.-.-.-</ecNumber>
    </recommendedName>
    <alternativeName>
        <fullName evidence="8">Rnf electron transport complex subunit C</fullName>
    </alternativeName>
</protein>
<keyword evidence="11" id="KW-1185">Reference proteome</keyword>
<accession>A0ABN0P8J7</accession>
<dbReference type="InterPro" id="IPR011538">
    <property type="entry name" value="Nuo51_FMN-bd"/>
</dbReference>
<evidence type="ECO:0000256" key="4">
    <source>
        <dbReference type="ARBA" id="ARBA00022737"/>
    </source>
</evidence>